<gene>
    <name evidence="1" type="ORF">PPSIR1_14765</name>
</gene>
<comment type="caution">
    <text evidence="1">The sequence shown here is derived from an EMBL/GenBank/DDBJ whole genome shotgun (WGS) entry which is preliminary data.</text>
</comment>
<proteinExistence type="predicted"/>
<dbReference type="AlphaFoldDB" id="A6GIT3"/>
<accession>A6GIT3</accession>
<sequence>MPATPFIPKNPNDLIRAADWNQIQIDGREEVRSHDHSGGDQGVQLGTAALADGAVTAEKIADGTITAEKLDPNLELGGGGGTPDDDSVTTAKIANGAVTTAKLAQPLGSLSSASLEVAGHRLRPVFDEVDLDWSWQFDGAPINLEQPSGEELGEAFQNAEDIYGNLGALERRALLILSRVLDPSLVVTSGAEGIYEKLDNPSLSRTLQRAGVTDDHIGPALEATNDLWQVYTETKTAYPNLLFAISTMPQEVLDQLKEAGQNPIPGQSPRTLFTSAQSVAPNYSQHLSSAMLRPLGTIHPETGLASPPVVHLDPALGFSRLELEVEATATLRGSGYVGIGIGGLQAPPPLGSLASIGTEGVWGRQVRVTRRIPLFSNSARQIRLWGITLFPPFYNSNVVLVDATIRARTVGLTPNYAENHQLTVDPGSLDPTLANVSTTPIPAP</sequence>
<evidence type="ECO:0000313" key="1">
    <source>
        <dbReference type="EMBL" id="EDM74228.1"/>
    </source>
</evidence>
<dbReference type="EMBL" id="ABCS01000142">
    <property type="protein sequence ID" value="EDM74228.1"/>
    <property type="molecule type" value="Genomic_DNA"/>
</dbReference>
<keyword evidence="2" id="KW-1185">Reference proteome</keyword>
<reference evidence="1 2" key="1">
    <citation type="submission" date="2007-06" db="EMBL/GenBank/DDBJ databases">
        <authorList>
            <person name="Shimkets L."/>
            <person name="Ferriera S."/>
            <person name="Johnson J."/>
            <person name="Kravitz S."/>
            <person name="Beeson K."/>
            <person name="Sutton G."/>
            <person name="Rogers Y.-H."/>
            <person name="Friedman R."/>
            <person name="Frazier M."/>
            <person name="Venter J.C."/>
        </authorList>
    </citation>
    <scope>NUCLEOTIDE SEQUENCE [LARGE SCALE GENOMIC DNA]</scope>
    <source>
        <strain evidence="1 2">SIR-1</strain>
    </source>
</reference>
<dbReference type="RefSeq" id="WP_006976619.1">
    <property type="nucleotide sequence ID" value="NZ_ABCS01000142.1"/>
</dbReference>
<dbReference type="STRING" id="391625.PPSIR1_14765"/>
<evidence type="ECO:0000313" key="2">
    <source>
        <dbReference type="Proteomes" id="UP000005801"/>
    </source>
</evidence>
<name>A6GIT3_9BACT</name>
<dbReference type="Proteomes" id="UP000005801">
    <property type="component" value="Unassembled WGS sequence"/>
</dbReference>
<protein>
    <submittedName>
        <fullName evidence="1">Uncharacterized protein</fullName>
    </submittedName>
</protein>
<organism evidence="1 2">
    <name type="scientific">Plesiocystis pacifica SIR-1</name>
    <dbReference type="NCBI Taxonomy" id="391625"/>
    <lineage>
        <taxon>Bacteria</taxon>
        <taxon>Pseudomonadati</taxon>
        <taxon>Myxococcota</taxon>
        <taxon>Polyangia</taxon>
        <taxon>Nannocystales</taxon>
        <taxon>Nannocystaceae</taxon>
        <taxon>Plesiocystis</taxon>
    </lineage>
</organism>
<dbReference type="OrthoDB" id="5379439at2"/>